<evidence type="ECO:0000313" key="1">
    <source>
        <dbReference type="EMBL" id="SEG44861.1"/>
    </source>
</evidence>
<gene>
    <name evidence="1" type="ORF">SAMN05421819_2989</name>
</gene>
<sequence>MPFDPQEFAAKVILGELHSEDMPPAAQDALEAGFDGPAIVRLAILDDPSAWETDQLIPKVFGELGVERPSEAQRQYCSRRLEVVAFLILEKIPWARWDISITSSCKPDIPTNSLSWGGLMNRTSVTTSKVPLLKRNRHEWLQSKRLKISLILTFVRNAMKSAKYAGKRIGVASCSNGRGSSTLPQVAVNTGGVGASIGSNCAGSLASIVV</sequence>
<dbReference type="EMBL" id="FNVA01000005">
    <property type="protein sequence ID" value="SEG44861.1"/>
    <property type="molecule type" value="Genomic_DNA"/>
</dbReference>
<organism evidence="1 2">
    <name type="scientific">Bryocella elongata</name>
    <dbReference type="NCBI Taxonomy" id="863522"/>
    <lineage>
        <taxon>Bacteria</taxon>
        <taxon>Pseudomonadati</taxon>
        <taxon>Acidobacteriota</taxon>
        <taxon>Terriglobia</taxon>
        <taxon>Terriglobales</taxon>
        <taxon>Acidobacteriaceae</taxon>
        <taxon>Bryocella</taxon>
    </lineage>
</organism>
<reference evidence="1 2" key="1">
    <citation type="submission" date="2016-10" db="EMBL/GenBank/DDBJ databases">
        <authorList>
            <person name="de Groot N.N."/>
        </authorList>
    </citation>
    <scope>NUCLEOTIDE SEQUENCE [LARGE SCALE GENOMIC DNA]</scope>
    <source>
        <strain evidence="1 2">DSM 22489</strain>
    </source>
</reference>
<keyword evidence="2" id="KW-1185">Reference proteome</keyword>
<accession>A0A1H6A8U1</accession>
<protein>
    <submittedName>
        <fullName evidence="1">Uncharacterized protein</fullName>
    </submittedName>
</protein>
<dbReference type="Proteomes" id="UP000236728">
    <property type="component" value="Unassembled WGS sequence"/>
</dbReference>
<dbReference type="AlphaFoldDB" id="A0A1H6A8U1"/>
<name>A0A1H6A8U1_9BACT</name>
<evidence type="ECO:0000313" key="2">
    <source>
        <dbReference type="Proteomes" id="UP000236728"/>
    </source>
</evidence>
<proteinExistence type="predicted"/>